<evidence type="ECO:0000313" key="1">
    <source>
        <dbReference type="EMBL" id="KJZ64388.1"/>
    </source>
</evidence>
<dbReference type="RefSeq" id="WP_046054970.1">
    <property type="nucleotide sequence ID" value="NZ_LACH01000039.1"/>
</dbReference>
<reference evidence="1 2" key="1">
    <citation type="submission" date="2015-03" db="EMBL/GenBank/DDBJ databases">
        <title>Comparative genomics of Pseudomonas insights into diversity of traits involved in vanlence and defense.</title>
        <authorList>
            <person name="Qin Y."/>
        </authorList>
    </citation>
    <scope>NUCLEOTIDE SEQUENCE [LARGE SCALE GENOMIC DNA]</scope>
    <source>
        <strain evidence="1 2">H24</strain>
    </source>
</reference>
<proteinExistence type="predicted"/>
<dbReference type="OrthoDB" id="9777694at2"/>
<organism evidence="1 2">
    <name type="scientific">Pseudomonas fluorescens</name>
    <dbReference type="NCBI Taxonomy" id="294"/>
    <lineage>
        <taxon>Bacteria</taxon>
        <taxon>Pseudomonadati</taxon>
        <taxon>Pseudomonadota</taxon>
        <taxon>Gammaproteobacteria</taxon>
        <taxon>Pseudomonadales</taxon>
        <taxon>Pseudomonadaceae</taxon>
        <taxon>Pseudomonas</taxon>
    </lineage>
</organism>
<dbReference type="AlphaFoldDB" id="A0A0F4V695"/>
<comment type="caution">
    <text evidence="1">The sequence shown here is derived from an EMBL/GenBank/DDBJ whole genome shotgun (WGS) entry which is preliminary data.</text>
</comment>
<accession>A0A0F4V695</accession>
<dbReference type="PATRIC" id="fig|294.133.peg.3252"/>
<sequence>MEDTPDAPVPADDSSEDVVTRESLFEQAWSTPMTKIGERYGVSSSYLARVYTSLNIPRPPVGYWAQVAAGKAKVRPALPVALPGALIVWSRNGAPIKVSQTLPKAPQKLGRQPANTNATLPRRHPLLLGIEEHFGKAREGENGYLRPTKRAMADLIVSRTGLAHAVDFANQLYLALMKKGFSVTLADSTTHMSRAPVDHREKESKRYFHPALWHPQRPTVVYMGSVKLGLTVYEISEYVPVKSVGKQYVRLNLLPASQRRSPFHDGWVMSDDMPTGRLCLQAYSPYYRAEWIQRWIEDKPGDLVSKISGIIKLLITEAPVLANKVEIERERSEREHQQFLLACEERRRQDEEKRRFKVIQDSRDRLESVIQTWAKVNSIRAFFDDIEQSAQSLSDVERNAVLERLAQAKELIGELNALKQFEGWEPPIF</sequence>
<protein>
    <submittedName>
        <fullName evidence="1">Uncharacterized protein</fullName>
    </submittedName>
</protein>
<gene>
    <name evidence="1" type="ORF">VD17_18130</name>
</gene>
<dbReference type="EMBL" id="LACH01000039">
    <property type="protein sequence ID" value="KJZ64388.1"/>
    <property type="molecule type" value="Genomic_DNA"/>
</dbReference>
<name>A0A0F4V695_PSEFL</name>
<dbReference type="Proteomes" id="UP000033400">
    <property type="component" value="Unassembled WGS sequence"/>
</dbReference>
<evidence type="ECO:0000313" key="2">
    <source>
        <dbReference type="Proteomes" id="UP000033400"/>
    </source>
</evidence>